<dbReference type="InterPro" id="IPR036680">
    <property type="entry name" value="SPOR-like_sf"/>
</dbReference>
<dbReference type="PROSITE" id="PS51724">
    <property type="entry name" value="SPOR"/>
    <property type="match status" value="1"/>
</dbReference>
<evidence type="ECO:0000256" key="7">
    <source>
        <dbReference type="RuleBase" id="RU004016"/>
    </source>
</evidence>
<name>A0ABS9QE41_9HYPH</name>
<dbReference type="SUPFAM" id="SSF56601">
    <property type="entry name" value="beta-lactamase/transpeptidase-like"/>
    <property type="match status" value="1"/>
</dbReference>
<dbReference type="PANTHER" id="PTHR21581">
    <property type="entry name" value="D-ALANYL-D-ALANINE CARBOXYPEPTIDASE"/>
    <property type="match status" value="1"/>
</dbReference>
<accession>A0ABS9QE41</accession>
<organism evidence="9 10">
    <name type="scientific">Mesorhizobium retamae</name>
    <dbReference type="NCBI Taxonomy" id="2912854"/>
    <lineage>
        <taxon>Bacteria</taxon>
        <taxon>Pseudomonadati</taxon>
        <taxon>Pseudomonadota</taxon>
        <taxon>Alphaproteobacteria</taxon>
        <taxon>Hyphomicrobiales</taxon>
        <taxon>Phyllobacteriaceae</taxon>
        <taxon>Mesorhizobium</taxon>
    </lineage>
</organism>
<protein>
    <submittedName>
        <fullName evidence="9">D-alanyl-D-alanine carboxypeptidase</fullName>
    </submittedName>
</protein>
<evidence type="ECO:0000256" key="1">
    <source>
        <dbReference type="ARBA" id="ARBA00007164"/>
    </source>
</evidence>
<evidence type="ECO:0000256" key="5">
    <source>
        <dbReference type="ARBA" id="ARBA00022984"/>
    </source>
</evidence>
<dbReference type="Pfam" id="PF00768">
    <property type="entry name" value="Peptidase_S11"/>
    <property type="match status" value="1"/>
</dbReference>
<keyword evidence="6" id="KW-0961">Cell wall biogenesis/degradation</keyword>
<dbReference type="InterPro" id="IPR012338">
    <property type="entry name" value="Beta-lactam/transpept-like"/>
</dbReference>
<proteinExistence type="inferred from homology"/>
<comment type="caution">
    <text evidence="9">The sequence shown here is derived from an EMBL/GenBank/DDBJ whole genome shotgun (WGS) entry which is preliminary data.</text>
</comment>
<evidence type="ECO:0000256" key="4">
    <source>
        <dbReference type="ARBA" id="ARBA00022960"/>
    </source>
</evidence>
<dbReference type="InterPro" id="IPR001967">
    <property type="entry name" value="Peptidase_S11_N"/>
</dbReference>
<comment type="similarity">
    <text evidence="1 7">Belongs to the peptidase S11 family.</text>
</comment>
<dbReference type="InterPro" id="IPR018044">
    <property type="entry name" value="Peptidase_S11"/>
</dbReference>
<evidence type="ECO:0000313" key="9">
    <source>
        <dbReference type="EMBL" id="MCG7505687.1"/>
    </source>
</evidence>
<dbReference type="PRINTS" id="PR00725">
    <property type="entry name" value="DADACBPTASE1"/>
</dbReference>
<dbReference type="SUPFAM" id="SSF110997">
    <property type="entry name" value="Sporulation related repeat"/>
    <property type="match status" value="1"/>
</dbReference>
<keyword evidence="10" id="KW-1185">Reference proteome</keyword>
<keyword evidence="9" id="KW-0121">Carboxypeptidase</keyword>
<dbReference type="Gene3D" id="3.30.70.1070">
    <property type="entry name" value="Sporulation related repeat"/>
    <property type="match status" value="1"/>
</dbReference>
<keyword evidence="9" id="KW-0645">Protease</keyword>
<dbReference type="EMBL" id="JAKREW010000009">
    <property type="protein sequence ID" value="MCG7505687.1"/>
    <property type="molecule type" value="Genomic_DNA"/>
</dbReference>
<dbReference type="GO" id="GO:0004180">
    <property type="term" value="F:carboxypeptidase activity"/>
    <property type="evidence" value="ECO:0007669"/>
    <property type="project" value="UniProtKB-KW"/>
</dbReference>
<evidence type="ECO:0000256" key="2">
    <source>
        <dbReference type="ARBA" id="ARBA00022729"/>
    </source>
</evidence>
<dbReference type="InterPro" id="IPR007730">
    <property type="entry name" value="SPOR-like_dom"/>
</dbReference>
<reference evidence="9 10" key="1">
    <citation type="submission" date="2022-02" db="EMBL/GenBank/DDBJ databases">
        <title>Draft genome sequence of Mezorhizobium retamae strain IRAMC:0171 isolated from Retama raetam nodules.</title>
        <authorList>
            <person name="Bengaied R."/>
            <person name="Sbissi I."/>
            <person name="Huber K."/>
            <person name="Ghodbane F."/>
            <person name="Nouioui I."/>
            <person name="Tarhouni M."/>
            <person name="Gtari M."/>
        </authorList>
    </citation>
    <scope>NUCLEOTIDE SEQUENCE [LARGE SCALE GENOMIC DNA]</scope>
    <source>
        <strain evidence="9 10">IRAMC:0171</strain>
    </source>
</reference>
<feature type="domain" description="SPOR" evidence="8">
    <location>
        <begin position="287"/>
        <end position="371"/>
    </location>
</feature>
<evidence type="ECO:0000256" key="6">
    <source>
        <dbReference type="ARBA" id="ARBA00023316"/>
    </source>
</evidence>
<keyword evidence="4" id="KW-0133">Cell shape</keyword>
<gene>
    <name evidence="9" type="ORF">L4923_11760</name>
</gene>
<dbReference type="Gene3D" id="3.40.710.10">
    <property type="entry name" value="DD-peptidase/beta-lactamase superfamily"/>
    <property type="match status" value="1"/>
</dbReference>
<evidence type="ECO:0000256" key="3">
    <source>
        <dbReference type="ARBA" id="ARBA00022801"/>
    </source>
</evidence>
<dbReference type="PANTHER" id="PTHR21581:SF6">
    <property type="entry name" value="TRAFFICKING PROTEIN PARTICLE COMPLEX SUBUNIT 12"/>
    <property type="match status" value="1"/>
</dbReference>
<evidence type="ECO:0000259" key="8">
    <source>
        <dbReference type="PROSITE" id="PS51724"/>
    </source>
</evidence>
<dbReference type="Pfam" id="PF05036">
    <property type="entry name" value="SPOR"/>
    <property type="match status" value="1"/>
</dbReference>
<keyword evidence="3" id="KW-0378">Hydrolase</keyword>
<dbReference type="Proteomes" id="UP001201701">
    <property type="component" value="Unassembled WGS sequence"/>
</dbReference>
<keyword evidence="2" id="KW-0732">Signal</keyword>
<keyword evidence="5" id="KW-0573">Peptidoglycan synthesis</keyword>
<dbReference type="RefSeq" id="WP_239365361.1">
    <property type="nucleotide sequence ID" value="NZ_JAKREW010000009.1"/>
</dbReference>
<sequence length="372" mass="39855">MADMSWAVLDTQTGNILGHENAGRRHAPASLAKLMTLYLTFEAIQKGKLAWDDQIVFSKNASAKIPMKLWIKPGDSISVRDAVNGMIVISANDAAAAIGEHLSGSETAFARLMTKRGRQLGLRNTIFANPSGLTDRTSQLTTARDMAVLGMALERDFPKLFSLFSQPSFVFRGKRLKGHNNLMYRFAGVDGLKTGYTAVSGYNLVSSLEQGKGHLIGVVLGGKTARSRDAKMEALLNRFGTKGAVAAPPMVAMNAPVPTRRPKPPVAPAAAIDETVIEQGDGDAEVASLPSAWQIQIGALPSQTTAKTLLGKAQKFVHSIQGGAAGQIMRTEAHGTTLYRVRFDGFEDSKAASQACAVLKRQNFDCITVRAN</sequence>
<evidence type="ECO:0000313" key="10">
    <source>
        <dbReference type="Proteomes" id="UP001201701"/>
    </source>
</evidence>